<dbReference type="PANTHER" id="PTHR11138">
    <property type="entry name" value="METHIONYL-TRNA FORMYLTRANSFERASE"/>
    <property type="match status" value="1"/>
</dbReference>
<reference evidence="9" key="1">
    <citation type="journal article" date="2019" name="Int. J. Syst. Evol. Microbiol.">
        <title>The Global Catalogue of Microorganisms (GCM) 10K type strain sequencing project: providing services to taxonomists for standard genome sequencing and annotation.</title>
        <authorList>
            <consortium name="The Broad Institute Genomics Platform"/>
            <consortium name="The Broad Institute Genome Sequencing Center for Infectious Disease"/>
            <person name="Wu L."/>
            <person name="Ma J."/>
        </authorList>
    </citation>
    <scope>NUCLEOTIDE SEQUENCE [LARGE SCALE GENOMIC DNA]</scope>
    <source>
        <strain evidence="9">CCUG 50213</strain>
    </source>
</reference>
<proteinExistence type="inferred from homology"/>
<evidence type="ECO:0000256" key="4">
    <source>
        <dbReference type="ARBA" id="ARBA00022917"/>
    </source>
</evidence>
<dbReference type="InterPro" id="IPR011034">
    <property type="entry name" value="Formyl_transferase-like_C_sf"/>
</dbReference>
<feature type="binding site" evidence="5">
    <location>
        <begin position="108"/>
        <end position="111"/>
    </location>
    <ligand>
        <name>(6S)-5,6,7,8-tetrahydrofolate</name>
        <dbReference type="ChEBI" id="CHEBI:57453"/>
    </ligand>
</feature>
<dbReference type="HAMAP" id="MF_00182">
    <property type="entry name" value="Formyl_trans"/>
    <property type="match status" value="1"/>
</dbReference>
<evidence type="ECO:0000256" key="1">
    <source>
        <dbReference type="ARBA" id="ARBA00010699"/>
    </source>
</evidence>
<comment type="function">
    <text evidence="5">Attaches a formyl group to the free amino group of methionyl-tRNA(fMet). The formyl group appears to play a dual role in the initiator identity of N-formylmethionyl-tRNA by promoting its recognition by IF2 and preventing the misappropriation of this tRNA by the elongation apparatus.</text>
</comment>
<dbReference type="Proteomes" id="UP001597181">
    <property type="component" value="Unassembled WGS sequence"/>
</dbReference>
<dbReference type="InterPro" id="IPR041711">
    <property type="entry name" value="Met-tRNA-FMT_N"/>
</dbReference>
<dbReference type="InterPro" id="IPR044135">
    <property type="entry name" value="Met-tRNA-FMT_C"/>
</dbReference>
<dbReference type="EMBL" id="JBHTLY010000008">
    <property type="protein sequence ID" value="MFD1203087.1"/>
    <property type="molecule type" value="Genomic_DNA"/>
</dbReference>
<dbReference type="SUPFAM" id="SSF50486">
    <property type="entry name" value="FMT C-terminal domain-like"/>
    <property type="match status" value="1"/>
</dbReference>
<organism evidence="8 9">
    <name type="scientific">Leucobacter albus</name>
    <dbReference type="NCBI Taxonomy" id="272210"/>
    <lineage>
        <taxon>Bacteria</taxon>
        <taxon>Bacillati</taxon>
        <taxon>Actinomycetota</taxon>
        <taxon>Actinomycetes</taxon>
        <taxon>Micrococcales</taxon>
        <taxon>Microbacteriaceae</taxon>
        <taxon>Leucobacter</taxon>
    </lineage>
</organism>
<dbReference type="EC" id="2.1.2.9" evidence="2 5"/>
<evidence type="ECO:0000256" key="3">
    <source>
        <dbReference type="ARBA" id="ARBA00022679"/>
    </source>
</evidence>
<feature type="domain" description="Formyl transferase N-terminal" evidence="6">
    <location>
        <begin position="1"/>
        <end position="162"/>
    </location>
</feature>
<comment type="catalytic activity">
    <reaction evidence="5">
        <text>L-methionyl-tRNA(fMet) + (6R)-10-formyltetrahydrofolate = N-formyl-L-methionyl-tRNA(fMet) + (6S)-5,6,7,8-tetrahydrofolate + H(+)</text>
        <dbReference type="Rhea" id="RHEA:24380"/>
        <dbReference type="Rhea" id="RHEA-COMP:9952"/>
        <dbReference type="Rhea" id="RHEA-COMP:9953"/>
        <dbReference type="ChEBI" id="CHEBI:15378"/>
        <dbReference type="ChEBI" id="CHEBI:57453"/>
        <dbReference type="ChEBI" id="CHEBI:78530"/>
        <dbReference type="ChEBI" id="CHEBI:78844"/>
        <dbReference type="ChEBI" id="CHEBI:195366"/>
        <dbReference type="EC" id="2.1.2.9"/>
    </reaction>
</comment>
<protein>
    <recommendedName>
        <fullName evidence="2 5">Methionyl-tRNA formyltransferase</fullName>
        <ecNumber evidence="2 5">2.1.2.9</ecNumber>
    </recommendedName>
</protein>
<dbReference type="GO" id="GO:0004479">
    <property type="term" value="F:methionyl-tRNA formyltransferase activity"/>
    <property type="evidence" value="ECO:0007669"/>
    <property type="project" value="UniProtKB-EC"/>
</dbReference>
<accession>A0ABW3TRU3</accession>
<keyword evidence="4 5" id="KW-0648">Protein biosynthesis</keyword>
<dbReference type="InterPro" id="IPR036477">
    <property type="entry name" value="Formyl_transf_N_sf"/>
</dbReference>
<dbReference type="InterPro" id="IPR005794">
    <property type="entry name" value="Fmt"/>
</dbReference>
<comment type="caution">
    <text evidence="8">The sequence shown here is derived from an EMBL/GenBank/DDBJ whole genome shotgun (WGS) entry which is preliminary data.</text>
</comment>
<feature type="domain" description="Formyl transferase C-terminal" evidence="7">
    <location>
        <begin position="201"/>
        <end position="305"/>
    </location>
</feature>
<keyword evidence="9" id="KW-1185">Reference proteome</keyword>
<name>A0ABW3TRU3_9MICO</name>
<dbReference type="Pfam" id="PF02911">
    <property type="entry name" value="Formyl_trans_C"/>
    <property type="match status" value="1"/>
</dbReference>
<comment type="similarity">
    <text evidence="1 5">Belongs to the Fmt family.</text>
</comment>
<dbReference type="PANTHER" id="PTHR11138:SF5">
    <property type="entry name" value="METHIONYL-TRNA FORMYLTRANSFERASE, MITOCHONDRIAL"/>
    <property type="match status" value="1"/>
</dbReference>
<evidence type="ECO:0000256" key="5">
    <source>
        <dbReference type="HAMAP-Rule" id="MF_00182"/>
    </source>
</evidence>
<dbReference type="RefSeq" id="WP_343960179.1">
    <property type="nucleotide sequence ID" value="NZ_BAAAKZ010000006.1"/>
</dbReference>
<dbReference type="Gene3D" id="3.40.50.12230">
    <property type="match status" value="1"/>
</dbReference>
<evidence type="ECO:0000259" key="6">
    <source>
        <dbReference type="Pfam" id="PF00551"/>
    </source>
</evidence>
<keyword evidence="3 5" id="KW-0808">Transferase</keyword>
<sequence>MRIVFAGTPEFAVPSLRAIAAAGHEIVGVITREDAPLGRKRVLTPSPVAQAAAELGIETLKANRLGEAETAWVAERAPELGVIVAYGGLIREPLLSGPTLGWINLHFSDLPRWRGAAPVQRALMAGEQELGVTVFRLVAALDAGDVLTRDATVFEPGTSAGAALTELSGSGTDALLRAIEMLAANPAAGEPQVGDDTYAHKLSREDGLMTFGDGLTAEAALAHWAGVTPEPGAYALLDGDPVKLTELRPFGGDLGRDLPADLAPGEARLVAKRAVIGCAEGALELARVQPAGKPAMDGAAWLRGRDGKAELA</sequence>
<dbReference type="Pfam" id="PF00551">
    <property type="entry name" value="Formyl_trans_N"/>
    <property type="match status" value="1"/>
</dbReference>
<evidence type="ECO:0000313" key="9">
    <source>
        <dbReference type="Proteomes" id="UP001597181"/>
    </source>
</evidence>
<dbReference type="InterPro" id="IPR002376">
    <property type="entry name" value="Formyl_transf_N"/>
</dbReference>
<dbReference type="CDD" id="cd08646">
    <property type="entry name" value="FMT_core_Met-tRNA-FMT_N"/>
    <property type="match status" value="1"/>
</dbReference>
<gene>
    <name evidence="5" type="primary">fmt</name>
    <name evidence="8" type="ORF">ACFQ3U_14410</name>
</gene>
<evidence type="ECO:0000313" key="8">
    <source>
        <dbReference type="EMBL" id="MFD1203087.1"/>
    </source>
</evidence>
<dbReference type="InterPro" id="IPR005793">
    <property type="entry name" value="Formyl_trans_C"/>
</dbReference>
<dbReference type="CDD" id="cd08704">
    <property type="entry name" value="Met_tRNA_FMT_C"/>
    <property type="match status" value="1"/>
</dbReference>
<evidence type="ECO:0000256" key="2">
    <source>
        <dbReference type="ARBA" id="ARBA00012261"/>
    </source>
</evidence>
<dbReference type="SUPFAM" id="SSF53328">
    <property type="entry name" value="Formyltransferase"/>
    <property type="match status" value="1"/>
</dbReference>
<evidence type="ECO:0000259" key="7">
    <source>
        <dbReference type="Pfam" id="PF02911"/>
    </source>
</evidence>